<evidence type="ECO:0000256" key="4">
    <source>
        <dbReference type="SAM" id="Coils"/>
    </source>
</evidence>
<feature type="domain" description="Nucleoporin Nup54 alpha-helical" evidence="6">
    <location>
        <begin position="135"/>
        <end position="271"/>
    </location>
</feature>
<evidence type="ECO:0000256" key="3">
    <source>
        <dbReference type="ARBA" id="ARBA00023242"/>
    </source>
</evidence>
<gene>
    <name evidence="7" type="ORF">D0Z07_9162</name>
</gene>
<keyword evidence="3" id="KW-0539">Nucleus</keyword>
<evidence type="ECO:0000256" key="5">
    <source>
        <dbReference type="SAM" id="MobiDB-lite"/>
    </source>
</evidence>
<dbReference type="InterPro" id="IPR024864">
    <property type="entry name" value="Nup54/Nup57/Nup44"/>
</dbReference>
<evidence type="ECO:0000313" key="7">
    <source>
        <dbReference type="EMBL" id="KAG0645161.1"/>
    </source>
</evidence>
<dbReference type="GO" id="GO:0006999">
    <property type="term" value="P:nuclear pore organization"/>
    <property type="evidence" value="ECO:0007669"/>
    <property type="project" value="TreeGrafter"/>
</dbReference>
<sequence length="343" mass="38201">MFQSTQQKTGGLFGSSGQPVGGGSLLGASVFGAPAAGQSSQSGSNIFTKAQPPQQQPGGIFGVSNPQPQVMPWEQALSKSSLWQPNSAMNPREKSIPDQIKTILDQWDTSSPSCAFQHYFYNKVPLHTQEYFRPGPADDPKKWEEALKAKPGADYVPVLCVGFTQLQERLAVQAKNLAVFNSLLHQINKRLGELLHHHEVSTSIRAMDAKRKHTVLKRRCLVLATKVQVLRSRGYAMGGDEEDLKAKLVALENSVSDPGLDARQEEIWARMVTVQERVRLLKSELEKSSQPTEQLMDDETTKRAQKILEDYQTQLIHLKKELDAIQKDYLEWEKEQGPAASGR</sequence>
<dbReference type="GO" id="GO:0036228">
    <property type="term" value="P:protein localization to nuclear inner membrane"/>
    <property type="evidence" value="ECO:0007669"/>
    <property type="project" value="TreeGrafter"/>
</dbReference>
<dbReference type="EMBL" id="VNKQ01000020">
    <property type="protein sequence ID" value="KAG0645161.1"/>
    <property type="molecule type" value="Genomic_DNA"/>
</dbReference>
<dbReference type="Pfam" id="PF18570">
    <property type="entry name" value="Nup54_57_C"/>
    <property type="match status" value="1"/>
</dbReference>
<keyword evidence="4" id="KW-0175">Coiled coil</keyword>
<comment type="caution">
    <text evidence="7">The sequence shown here is derived from an EMBL/GenBank/DDBJ whole genome shotgun (WGS) entry which is preliminary data.</text>
</comment>
<evidence type="ECO:0000313" key="8">
    <source>
        <dbReference type="Proteomes" id="UP000785200"/>
    </source>
</evidence>
<feature type="region of interest" description="Disordered" evidence="5">
    <location>
        <begin position="34"/>
        <end position="67"/>
    </location>
</feature>
<name>A0A9P6SK65_9HELO</name>
<dbReference type="GO" id="GO:0017056">
    <property type="term" value="F:structural constituent of nuclear pore"/>
    <property type="evidence" value="ECO:0007669"/>
    <property type="project" value="TreeGrafter"/>
</dbReference>
<dbReference type="OrthoDB" id="6162375at2759"/>
<comment type="subcellular location">
    <subcellularLocation>
        <location evidence="1">Nucleus</location>
    </subcellularLocation>
</comment>
<feature type="compositionally biased region" description="Low complexity" evidence="5">
    <location>
        <begin position="35"/>
        <end position="44"/>
    </location>
</feature>
<reference evidence="7" key="1">
    <citation type="submission" date="2019-07" db="EMBL/GenBank/DDBJ databases">
        <title>Hyphodiscus hymeniophilus genome sequencing and assembly.</title>
        <authorList>
            <person name="Kramer G."/>
            <person name="Nodwell J."/>
        </authorList>
    </citation>
    <scope>NUCLEOTIDE SEQUENCE</scope>
    <source>
        <strain evidence="7">ATCC 34498</strain>
    </source>
</reference>
<keyword evidence="8" id="KW-1185">Reference proteome</keyword>
<accession>A0A9P6SK65</accession>
<organism evidence="7 8">
    <name type="scientific">Hyphodiscus hymeniophilus</name>
    <dbReference type="NCBI Taxonomy" id="353542"/>
    <lineage>
        <taxon>Eukaryota</taxon>
        <taxon>Fungi</taxon>
        <taxon>Dikarya</taxon>
        <taxon>Ascomycota</taxon>
        <taxon>Pezizomycotina</taxon>
        <taxon>Leotiomycetes</taxon>
        <taxon>Helotiales</taxon>
        <taxon>Hyphodiscaceae</taxon>
        <taxon>Hyphodiscus</taxon>
    </lineage>
</organism>
<dbReference type="PANTHER" id="PTHR13000">
    <property type="entry name" value="NUCLEOPORIN P54"/>
    <property type="match status" value="1"/>
</dbReference>
<feature type="coiled-coil region" evidence="4">
    <location>
        <begin position="301"/>
        <end position="335"/>
    </location>
</feature>
<dbReference type="Gene3D" id="1.20.5.490">
    <property type="entry name" value="Single helix bin"/>
    <property type="match status" value="1"/>
</dbReference>
<dbReference type="PANTHER" id="PTHR13000:SF0">
    <property type="entry name" value="NUCLEOPORIN P54"/>
    <property type="match status" value="1"/>
</dbReference>
<proteinExistence type="predicted"/>
<protein>
    <submittedName>
        <fullName evidence="7">Nuclear pore NUP57</fullName>
    </submittedName>
</protein>
<keyword evidence="2" id="KW-0813">Transport</keyword>
<dbReference type="GO" id="GO:0044613">
    <property type="term" value="C:nuclear pore central transport channel"/>
    <property type="evidence" value="ECO:0007669"/>
    <property type="project" value="TreeGrafter"/>
</dbReference>
<evidence type="ECO:0000256" key="2">
    <source>
        <dbReference type="ARBA" id="ARBA00022448"/>
    </source>
</evidence>
<dbReference type="Gene3D" id="1.20.5.3600">
    <property type="match status" value="1"/>
</dbReference>
<dbReference type="AlphaFoldDB" id="A0A9P6SK65"/>
<evidence type="ECO:0000256" key="1">
    <source>
        <dbReference type="ARBA" id="ARBA00004123"/>
    </source>
</evidence>
<evidence type="ECO:0000259" key="6">
    <source>
        <dbReference type="Pfam" id="PF13874"/>
    </source>
</evidence>
<dbReference type="Proteomes" id="UP000785200">
    <property type="component" value="Unassembled WGS sequence"/>
</dbReference>
<dbReference type="InterPro" id="IPR025712">
    <property type="entry name" value="Nup54_alpha-helical_dom"/>
</dbReference>
<dbReference type="Pfam" id="PF13874">
    <property type="entry name" value="Nup54"/>
    <property type="match status" value="1"/>
</dbReference>
<dbReference type="GO" id="GO:0006607">
    <property type="term" value="P:NLS-bearing protein import into nucleus"/>
    <property type="evidence" value="ECO:0007669"/>
    <property type="project" value="TreeGrafter"/>
</dbReference>